<comment type="caution">
    <text evidence="1">The sequence shown here is derived from an EMBL/GenBank/DDBJ whole genome shotgun (WGS) entry which is preliminary data.</text>
</comment>
<dbReference type="OrthoDB" id="3827359at2"/>
<dbReference type="RefSeq" id="WP_115922515.1">
    <property type="nucleotide sequence ID" value="NZ_QTUA01000001.1"/>
</dbReference>
<dbReference type="EMBL" id="QTUA01000001">
    <property type="protein sequence ID" value="REF30536.1"/>
    <property type="molecule type" value="Genomic_DNA"/>
</dbReference>
<gene>
    <name evidence="1" type="ORF">DFJ65_1547</name>
</gene>
<dbReference type="Proteomes" id="UP000256253">
    <property type="component" value="Unassembled WGS sequence"/>
</dbReference>
<keyword evidence="2" id="KW-1185">Reference proteome</keyword>
<proteinExistence type="predicted"/>
<protein>
    <submittedName>
        <fullName evidence="1">Uncharacterized protein</fullName>
    </submittedName>
</protein>
<organism evidence="1 2">
    <name type="scientific">Calidifontibacter indicus</name>
    <dbReference type="NCBI Taxonomy" id="419650"/>
    <lineage>
        <taxon>Bacteria</taxon>
        <taxon>Bacillati</taxon>
        <taxon>Actinomycetota</taxon>
        <taxon>Actinomycetes</taxon>
        <taxon>Micrococcales</taxon>
        <taxon>Dermacoccaceae</taxon>
        <taxon>Calidifontibacter</taxon>
    </lineage>
</organism>
<reference evidence="1 2" key="1">
    <citation type="submission" date="2018-08" db="EMBL/GenBank/DDBJ databases">
        <title>Sequencing the genomes of 1000 actinobacteria strains.</title>
        <authorList>
            <person name="Klenk H.-P."/>
        </authorList>
    </citation>
    <scope>NUCLEOTIDE SEQUENCE [LARGE SCALE GENOMIC DNA]</scope>
    <source>
        <strain evidence="1 2">DSM 22967</strain>
    </source>
</reference>
<evidence type="ECO:0000313" key="2">
    <source>
        <dbReference type="Proteomes" id="UP000256253"/>
    </source>
</evidence>
<name>A0A3D9UMM1_9MICO</name>
<evidence type="ECO:0000313" key="1">
    <source>
        <dbReference type="EMBL" id="REF30536.1"/>
    </source>
</evidence>
<accession>A0A3D9UMM1</accession>
<sequence>MRWDDLFDDLEAQLAAAERDEALAQVAERTRAERAQVGWFDRVAAAVGESVDCMTPAGPVQGRIADLGKDWLVLEESGRGSAIVPASAVVSIGGLGRRSDKATTPARRFGLGVALRAVSRDRSPVAVHDVAGGLWAGTIDFVGSDHLEVVLHPADALPRGAAVTGRRVVPWSSIAIVRRIG</sequence>
<dbReference type="AlphaFoldDB" id="A0A3D9UMM1"/>